<keyword evidence="3 4" id="KW-0573">Peptidoglycan synthesis</keyword>
<dbReference type="Gene3D" id="3.40.1190.10">
    <property type="entry name" value="Mur-like, catalytic domain"/>
    <property type="match status" value="1"/>
</dbReference>
<evidence type="ECO:0000256" key="3">
    <source>
        <dbReference type="HAMAP-Rule" id="MF_00208"/>
    </source>
</evidence>
<dbReference type="GO" id="GO:0008360">
    <property type="term" value="P:regulation of cell shape"/>
    <property type="evidence" value="ECO:0007669"/>
    <property type="project" value="UniProtKB-KW"/>
</dbReference>
<gene>
    <name evidence="3" type="primary">murE</name>
    <name evidence="7" type="ORF">CBF29_00535</name>
</gene>
<evidence type="ECO:0000256" key="1">
    <source>
        <dbReference type="ARBA" id="ARBA00004752"/>
    </source>
</evidence>
<dbReference type="PANTHER" id="PTHR23135">
    <property type="entry name" value="MUR LIGASE FAMILY MEMBER"/>
    <property type="match status" value="1"/>
</dbReference>
<dbReference type="GO" id="GO:0071555">
    <property type="term" value="P:cell wall organization"/>
    <property type="evidence" value="ECO:0007669"/>
    <property type="project" value="UniProtKB-KW"/>
</dbReference>
<feature type="domain" description="Mur ligase C-terminal" evidence="5">
    <location>
        <begin position="348"/>
        <end position="475"/>
    </location>
</feature>
<dbReference type="InterPro" id="IPR036615">
    <property type="entry name" value="Mur_ligase_C_dom_sf"/>
</dbReference>
<dbReference type="GO" id="GO:0051301">
    <property type="term" value="P:cell division"/>
    <property type="evidence" value="ECO:0007669"/>
    <property type="project" value="UniProtKB-KW"/>
</dbReference>
<feature type="binding site" evidence="3">
    <location>
        <begin position="169"/>
        <end position="170"/>
    </location>
    <ligand>
        <name>UDP-N-acetyl-alpha-D-muramoyl-L-alanyl-D-glutamate</name>
        <dbReference type="ChEBI" id="CHEBI:83900"/>
    </ligand>
</feature>
<dbReference type="InterPro" id="IPR036565">
    <property type="entry name" value="Mur-like_cat_sf"/>
</dbReference>
<dbReference type="Gene3D" id="3.40.1390.10">
    <property type="entry name" value="MurE/MurF, N-terminal domain"/>
    <property type="match status" value="1"/>
</dbReference>
<dbReference type="GO" id="GO:0005524">
    <property type="term" value="F:ATP binding"/>
    <property type="evidence" value="ECO:0007669"/>
    <property type="project" value="UniProtKB-UniRule"/>
</dbReference>
<dbReference type="InterPro" id="IPR005761">
    <property type="entry name" value="UDP-N-AcMur-Glu-dNH2Pim_ligase"/>
</dbReference>
<comment type="function">
    <text evidence="3">Catalyzes the addition of an amino acid to the nucleotide precursor UDP-N-acetylmuramoyl-L-alanyl-D-glutamate (UMAG) in the biosynthesis of bacterial cell-wall peptidoglycan.</text>
</comment>
<dbReference type="GO" id="GO:0005737">
    <property type="term" value="C:cytoplasm"/>
    <property type="evidence" value="ECO:0007669"/>
    <property type="project" value="UniProtKB-SubCell"/>
</dbReference>
<organism evidence="7 8">
    <name type="scientific">Vagococcus elongatus</name>
    <dbReference type="NCBI Taxonomy" id="180344"/>
    <lineage>
        <taxon>Bacteria</taxon>
        <taxon>Bacillati</taxon>
        <taxon>Bacillota</taxon>
        <taxon>Bacilli</taxon>
        <taxon>Lactobacillales</taxon>
        <taxon>Enterococcaceae</taxon>
        <taxon>Vagococcus</taxon>
    </lineage>
</organism>
<dbReference type="HAMAP" id="MF_00208">
    <property type="entry name" value="MurE"/>
    <property type="match status" value="1"/>
</dbReference>
<comment type="pathway">
    <text evidence="1 3 4">Cell wall biogenesis; peptidoglycan biosynthesis.</text>
</comment>
<dbReference type="NCBIfam" id="TIGR01085">
    <property type="entry name" value="murE"/>
    <property type="match status" value="1"/>
</dbReference>
<feature type="binding site" evidence="3">
    <location>
        <position position="202"/>
    </location>
    <ligand>
        <name>UDP-N-acetyl-alpha-D-muramoyl-L-alanyl-D-glutamate</name>
        <dbReference type="ChEBI" id="CHEBI:83900"/>
    </ligand>
</feature>
<keyword evidence="3 4" id="KW-0132">Cell division</keyword>
<comment type="PTM">
    <text evidence="3">Carboxylation is probably crucial for Mg(2+) binding and, consequently, for the gamma-phosphate positioning of ATP.</text>
</comment>
<feature type="modified residue" description="N6-carboxylysine" evidence="3">
    <location>
        <position position="238"/>
    </location>
</feature>
<comment type="cofactor">
    <cofactor evidence="3">
        <name>Mg(2+)</name>
        <dbReference type="ChEBI" id="CHEBI:18420"/>
    </cofactor>
</comment>
<keyword evidence="8" id="KW-1185">Reference proteome</keyword>
<protein>
    <recommendedName>
        <fullName evidence="3">UDP-N-acetylmuramyl-tripeptide synthetase</fullName>
        <ecNumber evidence="3">6.3.2.-</ecNumber>
    </recommendedName>
    <alternativeName>
        <fullName evidence="3">UDP-MurNAc-tripeptide synthetase</fullName>
    </alternativeName>
</protein>
<dbReference type="InterPro" id="IPR013221">
    <property type="entry name" value="Mur_ligase_cen"/>
</dbReference>
<dbReference type="SUPFAM" id="SSF53244">
    <property type="entry name" value="MurD-like peptide ligases, peptide-binding domain"/>
    <property type="match status" value="1"/>
</dbReference>
<dbReference type="Pfam" id="PF02875">
    <property type="entry name" value="Mur_ligase_C"/>
    <property type="match status" value="1"/>
</dbReference>
<dbReference type="SUPFAM" id="SSF53623">
    <property type="entry name" value="MurD-like peptide ligases, catalytic domain"/>
    <property type="match status" value="1"/>
</dbReference>
<dbReference type="GO" id="GO:0016881">
    <property type="term" value="F:acid-amino acid ligase activity"/>
    <property type="evidence" value="ECO:0007669"/>
    <property type="project" value="UniProtKB-UniRule"/>
</dbReference>
<dbReference type="EC" id="6.3.2.-" evidence="3"/>
<sequence length="508" mass="57630">MRKLEASLEILRQSNILKEIIIEGSWYYKLPEELLETSLTGMAYDSRKVAKDFLFFCKGLNFKEDYLLNAIKQGAKVYVSDKYYENISDNCIAIIVTDIRKAMAIMSMNYYDYPQNELKIIAYTGTKGKTTSAYFCHSILQQATDNKAALFSTLETHLGGDNTFTSELTTAESLDLYRMMREAVTNGVTHLVMEVSSQAYKQERVYGLTYDIGVFLNISPDHISPIEHPDFDDYFYCKRRLFHHSRQMILNMDSDYADFLKEVSEYNKDDFWTYSGTSQQADIHFESLDSKNFTVDDSQLNLAETYEIQVEGAFNQTNAVSALMACSLILNKETSTFKDAVKKTTIPGRMEKIQVKDSFPVYIDYAHNHLSLDVLLSFIADEYPDRTLRLVIGSTGDKGQTRRLSFGKVISKYIDHVYLTSDDPGTEDPLEIAAVIEKSLTGTTQSKTISDRQSAIEAALDDASAEDVVIIAGKGADRYQIIGTKKVDYIGDGDVVFEWLKKRGFQLE</sequence>
<evidence type="ECO:0000259" key="5">
    <source>
        <dbReference type="Pfam" id="PF02875"/>
    </source>
</evidence>
<comment type="caution">
    <text evidence="7">The sequence shown here is derived from an EMBL/GenBank/DDBJ whole genome shotgun (WGS) entry which is preliminary data.</text>
</comment>
<keyword evidence="3 4" id="KW-0131">Cell cycle</keyword>
<dbReference type="UniPathway" id="UPA00219"/>
<dbReference type="EMBL" id="NGKA01000001">
    <property type="protein sequence ID" value="RSU15595.1"/>
    <property type="molecule type" value="Genomic_DNA"/>
</dbReference>
<accession>A0A430B5I8</accession>
<evidence type="ECO:0000256" key="4">
    <source>
        <dbReference type="RuleBase" id="RU004135"/>
    </source>
</evidence>
<dbReference type="PANTHER" id="PTHR23135:SF4">
    <property type="entry name" value="UDP-N-ACETYLMURAMOYL-L-ALANYL-D-GLUTAMATE--2,6-DIAMINOPIMELATE LIGASE MURE HOMOLOG, CHLOROPLASTIC"/>
    <property type="match status" value="1"/>
</dbReference>
<dbReference type="SUPFAM" id="SSF63418">
    <property type="entry name" value="MurE/MurF N-terminal domain"/>
    <property type="match status" value="1"/>
</dbReference>
<evidence type="ECO:0000259" key="6">
    <source>
        <dbReference type="Pfam" id="PF08245"/>
    </source>
</evidence>
<feature type="binding site" evidence="3">
    <location>
        <begin position="125"/>
        <end position="131"/>
    </location>
    <ligand>
        <name>ATP</name>
        <dbReference type="ChEBI" id="CHEBI:30616"/>
    </ligand>
</feature>
<feature type="binding site" evidence="3">
    <location>
        <position position="196"/>
    </location>
    <ligand>
        <name>UDP-N-acetyl-alpha-D-muramoyl-L-alanyl-D-glutamate</name>
        <dbReference type="ChEBI" id="CHEBI:83900"/>
    </ligand>
</feature>
<evidence type="ECO:0000256" key="2">
    <source>
        <dbReference type="ARBA" id="ARBA00005898"/>
    </source>
</evidence>
<comment type="similarity">
    <text evidence="2 3">Belongs to the MurCDEF family. MurE subfamily.</text>
</comment>
<keyword evidence="3" id="KW-0460">Magnesium</keyword>
<evidence type="ECO:0000313" key="8">
    <source>
        <dbReference type="Proteomes" id="UP000287605"/>
    </source>
</evidence>
<dbReference type="GO" id="GO:0000287">
    <property type="term" value="F:magnesium ion binding"/>
    <property type="evidence" value="ECO:0007669"/>
    <property type="project" value="UniProtKB-UniRule"/>
</dbReference>
<comment type="caution">
    <text evidence="3">Lacks conserved residue(s) required for the propagation of feature annotation.</text>
</comment>
<dbReference type="GO" id="GO:0009252">
    <property type="term" value="P:peptidoglycan biosynthetic process"/>
    <property type="evidence" value="ECO:0007669"/>
    <property type="project" value="UniProtKB-UniRule"/>
</dbReference>
<feature type="binding site" evidence="3">
    <location>
        <position position="46"/>
    </location>
    <ligand>
        <name>UDP-N-acetyl-alpha-D-muramoyl-L-alanyl-D-glutamate</name>
        <dbReference type="ChEBI" id="CHEBI:83900"/>
    </ligand>
</feature>
<feature type="domain" description="Mur ligase central" evidence="6">
    <location>
        <begin position="124"/>
        <end position="325"/>
    </location>
</feature>
<dbReference type="InterPro" id="IPR004101">
    <property type="entry name" value="Mur_ligase_C"/>
</dbReference>
<dbReference type="AlphaFoldDB" id="A0A430B5I8"/>
<dbReference type="InterPro" id="IPR035911">
    <property type="entry name" value="MurE/MurF_N"/>
</dbReference>
<feature type="binding site" evidence="3">
    <location>
        <position position="204"/>
    </location>
    <ligand>
        <name>UDP-N-acetyl-alpha-D-muramoyl-L-alanyl-D-glutamate</name>
        <dbReference type="ChEBI" id="CHEBI:83900"/>
    </ligand>
</feature>
<evidence type="ECO:0000313" key="7">
    <source>
        <dbReference type="EMBL" id="RSU15595.1"/>
    </source>
</evidence>
<proteinExistence type="inferred from homology"/>
<reference evidence="7 8" key="1">
    <citation type="submission" date="2017-05" db="EMBL/GenBank/DDBJ databases">
        <title>Vagococcus spp. assemblies.</title>
        <authorList>
            <person name="Gulvik C.A."/>
        </authorList>
    </citation>
    <scope>NUCLEOTIDE SEQUENCE [LARGE SCALE GENOMIC DNA]</scope>
    <source>
        <strain evidence="7 8">CCUG 51432</strain>
    </source>
</reference>
<keyword evidence="3" id="KW-0067">ATP-binding</keyword>
<dbReference type="RefSeq" id="WP_126806162.1">
    <property type="nucleotide sequence ID" value="NZ_NGKA01000001.1"/>
</dbReference>
<keyword evidence="3 4" id="KW-0961">Cell wall biogenesis/degradation</keyword>
<dbReference type="Pfam" id="PF08245">
    <property type="entry name" value="Mur_ligase_M"/>
    <property type="match status" value="1"/>
</dbReference>
<keyword evidence="3 4" id="KW-0133">Cell shape</keyword>
<dbReference type="Proteomes" id="UP000287605">
    <property type="component" value="Unassembled WGS sequence"/>
</dbReference>
<keyword evidence="3" id="KW-0547">Nucleotide-binding</keyword>
<name>A0A430B5I8_9ENTE</name>
<dbReference type="Gene3D" id="3.90.190.20">
    <property type="entry name" value="Mur ligase, C-terminal domain"/>
    <property type="match status" value="1"/>
</dbReference>
<keyword evidence="3" id="KW-0436">Ligase</keyword>
<keyword evidence="3" id="KW-0963">Cytoplasm</keyword>
<dbReference type="OrthoDB" id="9800958at2"/>
<comment type="subcellular location">
    <subcellularLocation>
        <location evidence="3 4">Cytoplasm</location>
    </subcellularLocation>
</comment>